<keyword evidence="1" id="KW-1003">Cell membrane</keyword>
<dbReference type="PANTHER" id="PTHR35529:SF1">
    <property type="entry name" value="MANGANESE EFFLUX PUMP MNTP-RELATED"/>
    <property type="match status" value="1"/>
</dbReference>
<keyword evidence="7" id="KW-1185">Reference proteome</keyword>
<dbReference type="AlphaFoldDB" id="A0A1M5UXN9"/>
<dbReference type="Pfam" id="PF02659">
    <property type="entry name" value="Mntp"/>
    <property type="match status" value="1"/>
</dbReference>
<reference evidence="6 7" key="1">
    <citation type="submission" date="2016-11" db="EMBL/GenBank/DDBJ databases">
        <authorList>
            <person name="Jaros S."/>
            <person name="Januszkiewicz K."/>
            <person name="Wedrychowicz H."/>
        </authorList>
    </citation>
    <scope>NUCLEOTIDE SEQUENCE [LARGE SCALE GENOMIC DNA]</scope>
    <source>
        <strain evidence="6 7">DSM 3089</strain>
    </source>
</reference>
<keyword evidence="4 5" id="KW-0472">Membrane</keyword>
<organism evidence="6 7">
    <name type="scientific">Clostridium collagenovorans DSM 3089</name>
    <dbReference type="NCBI Taxonomy" id="1121306"/>
    <lineage>
        <taxon>Bacteria</taxon>
        <taxon>Bacillati</taxon>
        <taxon>Bacillota</taxon>
        <taxon>Clostridia</taxon>
        <taxon>Eubacteriales</taxon>
        <taxon>Clostridiaceae</taxon>
        <taxon>Clostridium</taxon>
    </lineage>
</organism>
<name>A0A1M5UXN9_9CLOT</name>
<evidence type="ECO:0000256" key="3">
    <source>
        <dbReference type="ARBA" id="ARBA00022989"/>
    </source>
</evidence>
<feature type="transmembrane region" description="Helical" evidence="5">
    <location>
        <begin position="38"/>
        <end position="61"/>
    </location>
</feature>
<evidence type="ECO:0000256" key="5">
    <source>
        <dbReference type="SAM" id="Phobius"/>
    </source>
</evidence>
<dbReference type="RefSeq" id="WP_072830702.1">
    <property type="nucleotide sequence ID" value="NZ_FQXP01000004.1"/>
</dbReference>
<gene>
    <name evidence="6" type="ORF">SAMN02745196_00992</name>
</gene>
<dbReference type="OrthoDB" id="1956968at2"/>
<feature type="transmembrane region" description="Helical" evidence="5">
    <location>
        <begin position="139"/>
        <end position="158"/>
    </location>
</feature>
<dbReference type="STRING" id="1121306.SAMN02745196_00992"/>
<feature type="transmembrane region" description="Helical" evidence="5">
    <location>
        <begin position="6"/>
        <end position="26"/>
    </location>
</feature>
<protein>
    <submittedName>
        <fullName evidence="6">Putative Mn2+ efflux pump MntP</fullName>
    </submittedName>
</protein>
<evidence type="ECO:0000256" key="2">
    <source>
        <dbReference type="ARBA" id="ARBA00022692"/>
    </source>
</evidence>
<evidence type="ECO:0000313" key="6">
    <source>
        <dbReference type="EMBL" id="SHH67762.1"/>
    </source>
</evidence>
<proteinExistence type="predicted"/>
<dbReference type="Proteomes" id="UP000184526">
    <property type="component" value="Unassembled WGS sequence"/>
</dbReference>
<dbReference type="EMBL" id="FQXP01000004">
    <property type="protein sequence ID" value="SHH67762.1"/>
    <property type="molecule type" value="Genomic_DNA"/>
</dbReference>
<feature type="transmembrane region" description="Helical" evidence="5">
    <location>
        <begin position="73"/>
        <end position="90"/>
    </location>
</feature>
<accession>A0A1M5UXN9</accession>
<keyword evidence="3 5" id="KW-1133">Transmembrane helix</keyword>
<sequence>MNILTVLLASIGLSIHVFHTTLKMGATQVNLKNTKTTLMGLIFGLVQILMVVLGIGLSLIIEELTSMTIISEIYKYLAFASLFVLGFKMLHRIFSEINFEEKRQEAISLKTCTIIAIRTSLEAFIIGMGIYYFNPDTVYDILCVLICSTLAAILGLWYGYWNGFYYSKKLCLLGGILLSVTAFKIIL</sequence>
<keyword evidence="2 5" id="KW-0812">Transmembrane</keyword>
<feature type="transmembrane region" description="Helical" evidence="5">
    <location>
        <begin position="111"/>
        <end position="133"/>
    </location>
</feature>
<evidence type="ECO:0000313" key="7">
    <source>
        <dbReference type="Proteomes" id="UP000184526"/>
    </source>
</evidence>
<dbReference type="PANTHER" id="PTHR35529">
    <property type="entry name" value="MANGANESE EFFLUX PUMP MNTP-RELATED"/>
    <property type="match status" value="1"/>
</dbReference>
<dbReference type="InterPro" id="IPR003810">
    <property type="entry name" value="Mntp/YtaF"/>
</dbReference>
<evidence type="ECO:0000256" key="4">
    <source>
        <dbReference type="ARBA" id="ARBA00023136"/>
    </source>
</evidence>
<evidence type="ECO:0000256" key="1">
    <source>
        <dbReference type="ARBA" id="ARBA00022475"/>
    </source>
</evidence>